<proteinExistence type="predicted"/>
<comment type="caution">
    <text evidence="1">The sequence shown here is derived from an EMBL/GenBank/DDBJ whole genome shotgun (WGS) entry which is preliminary data.</text>
</comment>
<dbReference type="AlphaFoldDB" id="A0A392SUU4"/>
<name>A0A392SUU4_9FABA</name>
<feature type="non-terminal residue" evidence="1">
    <location>
        <position position="86"/>
    </location>
</feature>
<evidence type="ECO:0000313" key="1">
    <source>
        <dbReference type="EMBL" id="MCI52212.1"/>
    </source>
</evidence>
<reference evidence="1 2" key="1">
    <citation type="journal article" date="2018" name="Front. Plant Sci.">
        <title>Red Clover (Trifolium pratense) and Zigzag Clover (T. medium) - A Picture of Genomic Similarities and Differences.</title>
        <authorList>
            <person name="Dluhosova J."/>
            <person name="Istvanek J."/>
            <person name="Nedelnik J."/>
            <person name="Repkova J."/>
        </authorList>
    </citation>
    <scope>NUCLEOTIDE SEQUENCE [LARGE SCALE GENOMIC DNA]</scope>
    <source>
        <strain evidence="2">cv. 10/8</strain>
        <tissue evidence="1">Leaf</tissue>
    </source>
</reference>
<sequence>MQQGNQNAMAVKGLPQQLQNPIEQIQARYKHFENAFKLWLAKQSIAVETAVVTTASAAQGAAIGAFMSTLSPDKPSAFPIPPPNAN</sequence>
<accession>A0A392SUU4</accession>
<organism evidence="1 2">
    <name type="scientific">Trifolium medium</name>
    <dbReference type="NCBI Taxonomy" id="97028"/>
    <lineage>
        <taxon>Eukaryota</taxon>
        <taxon>Viridiplantae</taxon>
        <taxon>Streptophyta</taxon>
        <taxon>Embryophyta</taxon>
        <taxon>Tracheophyta</taxon>
        <taxon>Spermatophyta</taxon>
        <taxon>Magnoliopsida</taxon>
        <taxon>eudicotyledons</taxon>
        <taxon>Gunneridae</taxon>
        <taxon>Pentapetalae</taxon>
        <taxon>rosids</taxon>
        <taxon>fabids</taxon>
        <taxon>Fabales</taxon>
        <taxon>Fabaceae</taxon>
        <taxon>Papilionoideae</taxon>
        <taxon>50 kb inversion clade</taxon>
        <taxon>NPAAA clade</taxon>
        <taxon>Hologalegina</taxon>
        <taxon>IRL clade</taxon>
        <taxon>Trifolieae</taxon>
        <taxon>Trifolium</taxon>
    </lineage>
</organism>
<dbReference type="EMBL" id="LXQA010443993">
    <property type="protein sequence ID" value="MCI52212.1"/>
    <property type="molecule type" value="Genomic_DNA"/>
</dbReference>
<protein>
    <submittedName>
        <fullName evidence="1">Mitochondrial-like import inner membrane translocase subunit TIM17/TIM22/TIM23 family protein</fullName>
    </submittedName>
</protein>
<keyword evidence="2" id="KW-1185">Reference proteome</keyword>
<evidence type="ECO:0000313" key="2">
    <source>
        <dbReference type="Proteomes" id="UP000265520"/>
    </source>
</evidence>
<dbReference type="Proteomes" id="UP000265520">
    <property type="component" value="Unassembled WGS sequence"/>
</dbReference>